<keyword evidence="6" id="KW-0805">Transcription regulation</keyword>
<feature type="compositionally biased region" description="Basic and acidic residues" evidence="13">
    <location>
        <begin position="639"/>
        <end position="651"/>
    </location>
</feature>
<evidence type="ECO:0000256" key="2">
    <source>
        <dbReference type="ARBA" id="ARBA00007427"/>
    </source>
</evidence>
<feature type="compositionally biased region" description="Polar residues" evidence="13">
    <location>
        <begin position="216"/>
        <end position="225"/>
    </location>
</feature>
<dbReference type="InterPro" id="IPR009057">
    <property type="entry name" value="Homeodomain-like_sf"/>
</dbReference>
<keyword evidence="7 11" id="KW-0238">DNA-binding</keyword>
<dbReference type="PANTHER" id="PTHR12628:SF13">
    <property type="entry name" value="HOMEOBOX PROTEIN HAT3.1"/>
    <property type="match status" value="1"/>
</dbReference>
<dbReference type="AlphaFoldDB" id="A0A9Q0HHU7"/>
<dbReference type="GO" id="GO:0008270">
    <property type="term" value="F:zinc ion binding"/>
    <property type="evidence" value="ECO:0007669"/>
    <property type="project" value="UniProtKB-KW"/>
</dbReference>
<evidence type="ECO:0000259" key="15">
    <source>
        <dbReference type="PROSITE" id="PS50071"/>
    </source>
</evidence>
<evidence type="ECO:0000313" key="17">
    <source>
        <dbReference type="Proteomes" id="UP001141806"/>
    </source>
</evidence>
<evidence type="ECO:0000256" key="9">
    <source>
        <dbReference type="ARBA" id="ARBA00023163"/>
    </source>
</evidence>
<dbReference type="OrthoDB" id="1903104at2759"/>
<dbReference type="SMART" id="SM00389">
    <property type="entry name" value="HOX"/>
    <property type="match status" value="1"/>
</dbReference>
<dbReference type="Gene3D" id="3.30.40.10">
    <property type="entry name" value="Zinc/RING finger domain, C3HC4 (zinc finger)"/>
    <property type="match status" value="1"/>
</dbReference>
<dbReference type="InterPro" id="IPR019787">
    <property type="entry name" value="Znf_PHD-finger"/>
</dbReference>
<keyword evidence="9" id="KW-0804">Transcription</keyword>
<evidence type="ECO:0000256" key="6">
    <source>
        <dbReference type="ARBA" id="ARBA00023015"/>
    </source>
</evidence>
<comment type="similarity">
    <text evidence="2">Belongs to the PHD-associated homeobox family.</text>
</comment>
<evidence type="ECO:0000256" key="11">
    <source>
        <dbReference type="PROSITE-ProRule" id="PRU00108"/>
    </source>
</evidence>
<dbReference type="InterPro" id="IPR001356">
    <property type="entry name" value="HD"/>
</dbReference>
<dbReference type="CDD" id="cd15504">
    <property type="entry name" value="PHD_PRHA_like"/>
    <property type="match status" value="1"/>
</dbReference>
<feature type="region of interest" description="Disordered" evidence="13">
    <location>
        <begin position="901"/>
        <end position="1038"/>
    </location>
</feature>
<gene>
    <name evidence="16" type="ORF">NE237_016794</name>
</gene>
<feature type="compositionally biased region" description="Basic and acidic residues" evidence="13">
    <location>
        <begin position="799"/>
        <end position="817"/>
    </location>
</feature>
<feature type="compositionally biased region" description="Polar residues" evidence="13">
    <location>
        <begin position="40"/>
        <end position="50"/>
    </location>
</feature>
<keyword evidence="10 11" id="KW-0539">Nucleus</keyword>
<dbReference type="InterPro" id="IPR019786">
    <property type="entry name" value="Zinc_finger_PHD-type_CS"/>
</dbReference>
<feature type="compositionally biased region" description="Basic and acidic residues" evidence="13">
    <location>
        <begin position="144"/>
        <end position="154"/>
    </location>
</feature>
<dbReference type="InterPro" id="IPR008422">
    <property type="entry name" value="KN_HD"/>
</dbReference>
<comment type="caution">
    <text evidence="16">The sequence shown here is derived from an EMBL/GenBank/DDBJ whole genome shotgun (WGS) entry which is preliminary data.</text>
</comment>
<feature type="domain" description="Homeobox" evidence="15">
    <location>
        <begin position="857"/>
        <end position="900"/>
    </location>
</feature>
<feature type="compositionally biased region" description="Polar residues" evidence="13">
    <location>
        <begin position="13"/>
        <end position="23"/>
    </location>
</feature>
<feature type="compositionally biased region" description="Basic residues" evidence="13">
    <location>
        <begin position="1027"/>
        <end position="1038"/>
    </location>
</feature>
<dbReference type="SMART" id="SM00249">
    <property type="entry name" value="PHD"/>
    <property type="match status" value="1"/>
</dbReference>
<feature type="region of interest" description="Disordered" evidence="13">
    <location>
        <begin position="562"/>
        <end position="872"/>
    </location>
</feature>
<keyword evidence="3" id="KW-0479">Metal-binding</keyword>
<feature type="compositionally biased region" description="Basic and acidic residues" evidence="13">
    <location>
        <begin position="923"/>
        <end position="945"/>
    </location>
</feature>
<feature type="domain" description="PHD-type" evidence="14">
    <location>
        <begin position="473"/>
        <end position="530"/>
    </location>
</feature>
<dbReference type="InterPro" id="IPR001965">
    <property type="entry name" value="Znf_PHD"/>
</dbReference>
<dbReference type="GO" id="GO:0003682">
    <property type="term" value="F:chromatin binding"/>
    <property type="evidence" value="ECO:0007669"/>
    <property type="project" value="TreeGrafter"/>
</dbReference>
<organism evidence="16 17">
    <name type="scientific">Protea cynaroides</name>
    <dbReference type="NCBI Taxonomy" id="273540"/>
    <lineage>
        <taxon>Eukaryota</taxon>
        <taxon>Viridiplantae</taxon>
        <taxon>Streptophyta</taxon>
        <taxon>Embryophyta</taxon>
        <taxon>Tracheophyta</taxon>
        <taxon>Spermatophyta</taxon>
        <taxon>Magnoliopsida</taxon>
        <taxon>Proteales</taxon>
        <taxon>Proteaceae</taxon>
        <taxon>Protea</taxon>
    </lineage>
</organism>
<feature type="compositionally biased region" description="Basic and acidic residues" evidence="13">
    <location>
        <begin position="862"/>
        <end position="872"/>
    </location>
</feature>
<evidence type="ECO:0000256" key="1">
    <source>
        <dbReference type="ARBA" id="ARBA00004123"/>
    </source>
</evidence>
<feature type="compositionally biased region" description="Basic and acidic residues" evidence="13">
    <location>
        <begin position="1"/>
        <end position="12"/>
    </location>
</feature>
<dbReference type="InterPro" id="IPR013083">
    <property type="entry name" value="Znf_RING/FYVE/PHD"/>
</dbReference>
<dbReference type="Gene3D" id="1.10.10.60">
    <property type="entry name" value="Homeodomain-like"/>
    <property type="match status" value="1"/>
</dbReference>
<sequence length="1038" mass="115931">MEHVEAVSREGENINTRRSSNPFEGTLQEKHQLCTEHVQSESTPQENHQLGSEHVQNDAVSPAGENSNKSRSSTRIEGTPQENYQLSTELVQSESTTQENYHLGSEHIQSDAFSPAGENSNARRISSPFEGTPQENHQLSMEQLKSESTPHENHQLGSKHIQSDVFSPAGENSNARSSSPFEGTPQENHELSMEQVQSERTPQENHQLGSKHIRSESTPQENHQLGSEHLQSDNTSQENHPLGLEHIQGDNRTQESHQLASEHVQSEGASQESHQFGCKNVQCGSVQTMLGQGADCTDIKPLDRDAARDCPRSSRKKTKVLLGSRKRTYMLRSSVGSARILRSRSCGASKAPVHPIAADKSVNVTTERKKKRRMEKTSRKLNDEFSKTRRHFRYLLNRMSYEQILINAYSGEGWKGQSSEKIKPEKELQRATTEIFRCKQRIRSLFQHIDSLCAEGRLQESLFDSDGQISSEDISCAKCGSKDLTIDNDIILCDGMCDRGFHQMCLEPPLLKEEIPPGDEGWLCPGCDCKVDCIDLLNVSQGTDLSIDDHWEKVFPEAAATVAEDKQDDYLGLPSDDSEDDDYDPDGPQDDGKVQTEDSSSEESNFTSASEDSRVVPNDDLYLGLPSDDPEDDDYDPNALDHDEQVKKESSSSDFTSDSDSETYGAVEVPESVSVDDAKSIRAGERSTTVRKKKQSVNSELQSLLEADPDASLPSRKRNVERLDYKKLHDDEYGNVPSDSSDDEDWIEGNALRKRKSDAVGNCTISPKGNSSISMNGKKGIRRNSRDTETTGKKGLRHNSRDTETPPKRKTVRKLDIEGGDESVHHKHKDGPEPSSSVKSATASPSRSLGQAVSLRLSQSLRESRYPDRATKEKLVKELGITLRQVNKWFENARRSLRLSENVGVSQAETTSSNKEMILSQSNRRDLEPELDKVAVKNVGEDREFSATGSAEAVGAECRSGKERRRSVTRKPATAKSRKRRRDQMNDEKPDETRNIKTPKKVTHEESPRTQTISTVDQNPKQELKQSRIKTRSRKSAA</sequence>
<evidence type="ECO:0000256" key="4">
    <source>
        <dbReference type="ARBA" id="ARBA00022771"/>
    </source>
</evidence>
<feature type="compositionally biased region" description="Acidic residues" evidence="13">
    <location>
        <begin position="576"/>
        <end position="589"/>
    </location>
</feature>
<feature type="compositionally biased region" description="Polar residues" evidence="13">
    <location>
        <begin position="170"/>
        <end position="181"/>
    </location>
</feature>
<dbReference type="Pfam" id="PF05920">
    <property type="entry name" value="Homeobox_KN"/>
    <property type="match status" value="1"/>
</dbReference>
<feature type="region of interest" description="Disordered" evidence="13">
    <location>
        <begin position="1"/>
        <end position="85"/>
    </location>
</feature>
<evidence type="ECO:0000256" key="5">
    <source>
        <dbReference type="ARBA" id="ARBA00022833"/>
    </source>
</evidence>
<feature type="compositionally biased region" description="Basic and acidic residues" evidence="13">
    <location>
        <begin position="676"/>
        <end position="685"/>
    </location>
</feature>
<keyword evidence="17" id="KW-1185">Reference proteome</keyword>
<feature type="compositionally biased region" description="Polar residues" evidence="13">
    <location>
        <begin position="133"/>
        <end position="143"/>
    </location>
</feature>
<dbReference type="PROSITE" id="PS50071">
    <property type="entry name" value="HOMEOBOX_2"/>
    <property type="match status" value="1"/>
</dbReference>
<dbReference type="FunFam" id="3.30.40.10:FF:000270">
    <property type="entry name" value="pathogenesis-related homeodomain protein-like"/>
    <property type="match status" value="1"/>
</dbReference>
<dbReference type="Proteomes" id="UP001141806">
    <property type="component" value="Unassembled WGS sequence"/>
</dbReference>
<dbReference type="GO" id="GO:0010557">
    <property type="term" value="P:positive regulation of macromolecule biosynthetic process"/>
    <property type="evidence" value="ECO:0007669"/>
    <property type="project" value="UniProtKB-ARBA"/>
</dbReference>
<evidence type="ECO:0000256" key="10">
    <source>
        <dbReference type="ARBA" id="ARBA00023242"/>
    </source>
</evidence>
<dbReference type="InterPro" id="IPR045876">
    <property type="entry name" value="PRHA-like_PHD-finger"/>
</dbReference>
<feature type="compositionally biased region" description="Polar residues" evidence="13">
    <location>
        <begin position="903"/>
        <end position="922"/>
    </location>
</feature>
<dbReference type="PROSITE" id="PS00027">
    <property type="entry name" value="HOMEOBOX_1"/>
    <property type="match status" value="1"/>
</dbReference>
<comment type="subcellular location">
    <subcellularLocation>
        <location evidence="1 11">Nucleus</location>
    </subcellularLocation>
</comment>
<feature type="region of interest" description="Disordered" evidence="13">
    <location>
        <begin position="111"/>
        <end position="244"/>
    </location>
</feature>
<dbReference type="InterPro" id="IPR011011">
    <property type="entry name" value="Znf_FYVE_PHD"/>
</dbReference>
<evidence type="ECO:0000256" key="8">
    <source>
        <dbReference type="ARBA" id="ARBA00023155"/>
    </source>
</evidence>
<dbReference type="SUPFAM" id="SSF46689">
    <property type="entry name" value="Homeodomain-like"/>
    <property type="match status" value="1"/>
</dbReference>
<evidence type="ECO:0000256" key="13">
    <source>
        <dbReference type="SAM" id="MobiDB-lite"/>
    </source>
</evidence>
<accession>A0A9Q0HHU7</accession>
<keyword evidence="5" id="KW-0862">Zinc</keyword>
<feature type="compositionally biased region" description="Low complexity" evidence="13">
    <location>
        <begin position="834"/>
        <end position="861"/>
    </location>
</feature>
<feature type="compositionally biased region" description="Polar residues" evidence="13">
    <location>
        <begin position="763"/>
        <end position="775"/>
    </location>
</feature>
<feature type="compositionally biased region" description="Polar residues" evidence="13">
    <location>
        <begin position="1009"/>
        <end position="1019"/>
    </location>
</feature>
<dbReference type="GO" id="GO:0000981">
    <property type="term" value="F:DNA-binding transcription factor activity, RNA polymerase II-specific"/>
    <property type="evidence" value="ECO:0007669"/>
    <property type="project" value="InterPro"/>
</dbReference>
<protein>
    <submittedName>
        <fullName evidence="16">Uncharacterized protein</fullName>
    </submittedName>
</protein>
<dbReference type="GO" id="GO:0045814">
    <property type="term" value="P:negative regulation of gene expression, epigenetic"/>
    <property type="evidence" value="ECO:0007669"/>
    <property type="project" value="TreeGrafter"/>
</dbReference>
<evidence type="ECO:0000256" key="7">
    <source>
        <dbReference type="ARBA" id="ARBA00023125"/>
    </source>
</evidence>
<dbReference type="PROSITE" id="PS50016">
    <property type="entry name" value="ZF_PHD_2"/>
    <property type="match status" value="1"/>
</dbReference>
<dbReference type="PROSITE" id="PS01359">
    <property type="entry name" value="ZF_PHD_1"/>
    <property type="match status" value="1"/>
</dbReference>
<feature type="compositionally biased region" description="Polar residues" evidence="13">
    <location>
        <begin position="194"/>
        <end position="208"/>
    </location>
</feature>
<evidence type="ECO:0000256" key="12">
    <source>
        <dbReference type="PROSITE-ProRule" id="PRU00146"/>
    </source>
</evidence>
<feature type="compositionally biased region" description="Basic and acidic residues" evidence="13">
    <location>
        <begin position="983"/>
        <end position="995"/>
    </location>
</feature>
<dbReference type="GO" id="GO:0043565">
    <property type="term" value="F:sequence-specific DNA binding"/>
    <property type="evidence" value="ECO:0007669"/>
    <property type="project" value="UniProtKB-ARBA"/>
</dbReference>
<dbReference type="Pfam" id="PF00628">
    <property type="entry name" value="PHD"/>
    <property type="match status" value="1"/>
</dbReference>
<feature type="compositionally biased region" description="Basic and acidic residues" evidence="13">
    <location>
        <begin position="718"/>
        <end position="732"/>
    </location>
</feature>
<proteinExistence type="inferred from homology"/>
<dbReference type="InterPro" id="IPR017970">
    <property type="entry name" value="Homeobox_CS"/>
</dbReference>
<dbReference type="SUPFAM" id="SSF57903">
    <property type="entry name" value="FYVE/PHD zinc finger"/>
    <property type="match status" value="1"/>
</dbReference>
<feature type="compositionally biased region" description="Polar residues" evidence="13">
    <location>
        <begin position="64"/>
        <end position="85"/>
    </location>
</feature>
<dbReference type="PANTHER" id="PTHR12628">
    <property type="entry name" value="POLYCOMB-LIKE TRANSCRIPTION FACTOR"/>
    <property type="match status" value="1"/>
</dbReference>
<feature type="DNA-binding region" description="Homeobox" evidence="11">
    <location>
        <begin position="859"/>
        <end position="901"/>
    </location>
</feature>
<reference evidence="16" key="1">
    <citation type="journal article" date="2023" name="Plant J.">
        <title>The genome of the king protea, Protea cynaroides.</title>
        <authorList>
            <person name="Chang J."/>
            <person name="Duong T.A."/>
            <person name="Schoeman C."/>
            <person name="Ma X."/>
            <person name="Roodt D."/>
            <person name="Barker N."/>
            <person name="Li Z."/>
            <person name="Van de Peer Y."/>
            <person name="Mizrachi E."/>
        </authorList>
    </citation>
    <scope>NUCLEOTIDE SEQUENCE</scope>
    <source>
        <tissue evidence="16">Young leaves</tissue>
    </source>
</reference>
<evidence type="ECO:0000256" key="3">
    <source>
        <dbReference type="ARBA" id="ARBA00022723"/>
    </source>
</evidence>
<dbReference type="GO" id="GO:0005634">
    <property type="term" value="C:nucleus"/>
    <property type="evidence" value="ECO:0007669"/>
    <property type="project" value="UniProtKB-SubCell"/>
</dbReference>
<dbReference type="EMBL" id="JAMYWD010000007">
    <property type="protein sequence ID" value="KAJ4964945.1"/>
    <property type="molecule type" value="Genomic_DNA"/>
</dbReference>
<evidence type="ECO:0000313" key="16">
    <source>
        <dbReference type="EMBL" id="KAJ4964945.1"/>
    </source>
</evidence>
<keyword evidence="4 12" id="KW-0863">Zinc-finger</keyword>
<evidence type="ECO:0000259" key="14">
    <source>
        <dbReference type="PROSITE" id="PS50016"/>
    </source>
</evidence>
<keyword evidence="8 11" id="KW-0371">Homeobox</keyword>
<dbReference type="CDD" id="cd00086">
    <property type="entry name" value="homeodomain"/>
    <property type="match status" value="1"/>
</dbReference>
<name>A0A9Q0HHU7_9MAGN</name>